<dbReference type="Proteomes" id="UP000230750">
    <property type="component" value="Unassembled WGS sequence"/>
</dbReference>
<dbReference type="InterPro" id="IPR011989">
    <property type="entry name" value="ARM-like"/>
</dbReference>
<evidence type="ECO:0000256" key="2">
    <source>
        <dbReference type="ARBA" id="ARBA00022490"/>
    </source>
</evidence>
<comment type="subcellular location">
    <subcellularLocation>
        <location evidence="1">Cytoplasm</location>
    </subcellularLocation>
</comment>
<accession>A0A2G8LLI0</accession>
<dbReference type="AlphaFoldDB" id="A0A2G8LLI0"/>
<dbReference type="GO" id="GO:0051879">
    <property type="term" value="F:Hsp90 protein binding"/>
    <property type="evidence" value="ECO:0007669"/>
    <property type="project" value="TreeGrafter"/>
</dbReference>
<dbReference type="InterPro" id="IPR016024">
    <property type="entry name" value="ARM-type_fold"/>
</dbReference>
<keyword evidence="2" id="KW-0963">Cytoplasm</keyword>
<gene>
    <name evidence="3" type="ORF">BSL78_01941</name>
</gene>
<organism evidence="3 4">
    <name type="scientific">Stichopus japonicus</name>
    <name type="common">Sea cucumber</name>
    <dbReference type="NCBI Taxonomy" id="307972"/>
    <lineage>
        <taxon>Eukaryota</taxon>
        <taxon>Metazoa</taxon>
        <taxon>Echinodermata</taxon>
        <taxon>Eleutherozoa</taxon>
        <taxon>Echinozoa</taxon>
        <taxon>Holothuroidea</taxon>
        <taxon>Aspidochirotacea</taxon>
        <taxon>Aspidochirotida</taxon>
        <taxon>Stichopodidae</taxon>
        <taxon>Apostichopus</taxon>
    </lineage>
</organism>
<protein>
    <submittedName>
        <fullName evidence="3">Uncharacterized protein</fullName>
    </submittedName>
</protein>
<dbReference type="EMBL" id="MRZV01000040">
    <property type="protein sequence ID" value="PIK61116.1"/>
    <property type="molecule type" value="Genomic_DNA"/>
</dbReference>
<keyword evidence="4" id="KW-1185">Reference proteome</keyword>
<dbReference type="STRING" id="307972.A0A2G8LLI0"/>
<evidence type="ECO:0000313" key="3">
    <source>
        <dbReference type="EMBL" id="PIK61116.1"/>
    </source>
</evidence>
<comment type="caution">
    <text evidence="3">The sequence shown here is derived from an EMBL/GenBank/DDBJ whole genome shotgun (WGS) entry which is preliminary data.</text>
</comment>
<evidence type="ECO:0000313" key="4">
    <source>
        <dbReference type="Proteomes" id="UP000230750"/>
    </source>
</evidence>
<name>A0A2G8LLI0_STIJA</name>
<dbReference type="OrthoDB" id="199930at2759"/>
<sequence>MTTQKDPWWLHAEPASQILPVVSARTFGICEGRRSFVFSRGSERFKGENDRVKLLVLFCFEEDTKLVAAASGCLACLTRDEEICSKIFQVKQGLEALQVLCVSQDVNLQLRGVAIVSNIIDSNKENASKLMETELLEILMALSKLKNLERWLCKRGQHTH</sequence>
<proteinExistence type="predicted"/>
<evidence type="ECO:0000256" key="1">
    <source>
        <dbReference type="ARBA" id="ARBA00004496"/>
    </source>
</evidence>
<dbReference type="PANTHER" id="PTHR45994:SF1">
    <property type="entry name" value="FI21225P1"/>
    <property type="match status" value="1"/>
</dbReference>
<dbReference type="PANTHER" id="PTHR45994">
    <property type="entry name" value="FI21225P1"/>
    <property type="match status" value="1"/>
</dbReference>
<dbReference type="GO" id="GO:0005737">
    <property type="term" value="C:cytoplasm"/>
    <property type="evidence" value="ECO:0007669"/>
    <property type="project" value="UniProtKB-SubCell"/>
</dbReference>
<reference evidence="3 4" key="1">
    <citation type="journal article" date="2017" name="PLoS Biol.">
        <title>The sea cucumber genome provides insights into morphological evolution and visceral regeneration.</title>
        <authorList>
            <person name="Zhang X."/>
            <person name="Sun L."/>
            <person name="Yuan J."/>
            <person name="Sun Y."/>
            <person name="Gao Y."/>
            <person name="Zhang L."/>
            <person name="Li S."/>
            <person name="Dai H."/>
            <person name="Hamel J.F."/>
            <person name="Liu C."/>
            <person name="Yu Y."/>
            <person name="Liu S."/>
            <person name="Lin W."/>
            <person name="Guo K."/>
            <person name="Jin S."/>
            <person name="Xu P."/>
            <person name="Storey K.B."/>
            <person name="Huan P."/>
            <person name="Zhang T."/>
            <person name="Zhou Y."/>
            <person name="Zhang J."/>
            <person name="Lin C."/>
            <person name="Li X."/>
            <person name="Xing L."/>
            <person name="Huo D."/>
            <person name="Sun M."/>
            <person name="Wang L."/>
            <person name="Mercier A."/>
            <person name="Li F."/>
            <person name="Yang H."/>
            <person name="Xiang J."/>
        </authorList>
    </citation>
    <scope>NUCLEOTIDE SEQUENCE [LARGE SCALE GENOMIC DNA]</scope>
    <source>
        <strain evidence="3">Shaxun</strain>
        <tissue evidence="3">Muscle</tissue>
    </source>
</reference>
<dbReference type="Gene3D" id="1.25.10.10">
    <property type="entry name" value="Leucine-rich Repeat Variant"/>
    <property type="match status" value="1"/>
</dbReference>
<dbReference type="SUPFAM" id="SSF48371">
    <property type="entry name" value="ARM repeat"/>
    <property type="match status" value="1"/>
</dbReference>